<gene>
    <name evidence="1" type="ORF">TorRG33x02_204720</name>
</gene>
<dbReference type="EMBL" id="JXTC01000174">
    <property type="protein sequence ID" value="PON83666.1"/>
    <property type="molecule type" value="Genomic_DNA"/>
</dbReference>
<evidence type="ECO:0000313" key="2">
    <source>
        <dbReference type="Proteomes" id="UP000237000"/>
    </source>
</evidence>
<comment type="caution">
    <text evidence="1">The sequence shown here is derived from an EMBL/GenBank/DDBJ whole genome shotgun (WGS) entry which is preliminary data.</text>
</comment>
<dbReference type="AlphaFoldDB" id="A0A2P5EDQ5"/>
<evidence type="ECO:0000313" key="1">
    <source>
        <dbReference type="EMBL" id="PON83666.1"/>
    </source>
</evidence>
<name>A0A2P5EDQ5_TREOI</name>
<protein>
    <submittedName>
        <fullName evidence="1">Uncharacterized protein</fullName>
    </submittedName>
</protein>
<reference evidence="2" key="1">
    <citation type="submission" date="2016-06" db="EMBL/GenBank/DDBJ databases">
        <title>Parallel loss of symbiosis genes in relatives of nitrogen-fixing non-legume Parasponia.</title>
        <authorList>
            <person name="Van Velzen R."/>
            <person name="Holmer R."/>
            <person name="Bu F."/>
            <person name="Rutten L."/>
            <person name="Van Zeijl A."/>
            <person name="Liu W."/>
            <person name="Santuari L."/>
            <person name="Cao Q."/>
            <person name="Sharma T."/>
            <person name="Shen D."/>
            <person name="Roswanjaya Y."/>
            <person name="Wardhani T."/>
            <person name="Kalhor M.S."/>
            <person name="Jansen J."/>
            <person name="Van den Hoogen J."/>
            <person name="Gungor B."/>
            <person name="Hartog M."/>
            <person name="Hontelez J."/>
            <person name="Verver J."/>
            <person name="Yang W.-C."/>
            <person name="Schijlen E."/>
            <person name="Repin R."/>
            <person name="Schilthuizen M."/>
            <person name="Schranz E."/>
            <person name="Heidstra R."/>
            <person name="Miyata K."/>
            <person name="Fedorova E."/>
            <person name="Kohlen W."/>
            <person name="Bisseling T."/>
            <person name="Smit S."/>
            <person name="Geurts R."/>
        </authorList>
    </citation>
    <scope>NUCLEOTIDE SEQUENCE [LARGE SCALE GENOMIC DNA]</scope>
    <source>
        <strain evidence="2">cv. RG33-2</strain>
    </source>
</reference>
<organism evidence="1 2">
    <name type="scientific">Trema orientale</name>
    <name type="common">Charcoal tree</name>
    <name type="synonym">Celtis orientalis</name>
    <dbReference type="NCBI Taxonomy" id="63057"/>
    <lineage>
        <taxon>Eukaryota</taxon>
        <taxon>Viridiplantae</taxon>
        <taxon>Streptophyta</taxon>
        <taxon>Embryophyta</taxon>
        <taxon>Tracheophyta</taxon>
        <taxon>Spermatophyta</taxon>
        <taxon>Magnoliopsida</taxon>
        <taxon>eudicotyledons</taxon>
        <taxon>Gunneridae</taxon>
        <taxon>Pentapetalae</taxon>
        <taxon>rosids</taxon>
        <taxon>fabids</taxon>
        <taxon>Rosales</taxon>
        <taxon>Cannabaceae</taxon>
        <taxon>Trema</taxon>
    </lineage>
</organism>
<accession>A0A2P5EDQ5</accession>
<dbReference type="InParanoid" id="A0A2P5EDQ5"/>
<sequence>MNENEIDVAGSDYKVGEEMIEPRIGLYTFTRPAEWAHYGYGPYGLLVAIEVQEILDCVGDLHAANSDGL</sequence>
<dbReference type="Proteomes" id="UP000237000">
    <property type="component" value="Unassembled WGS sequence"/>
</dbReference>
<keyword evidence="2" id="KW-1185">Reference proteome</keyword>
<proteinExistence type="predicted"/>